<dbReference type="PRINTS" id="PR00037">
    <property type="entry name" value="HTHLACR"/>
</dbReference>
<evidence type="ECO:0000256" key="2">
    <source>
        <dbReference type="ARBA" id="ARBA00023125"/>
    </source>
</evidence>
<evidence type="ECO:0000313" key="5">
    <source>
        <dbReference type="EMBL" id="MBB6453562.1"/>
    </source>
</evidence>
<dbReference type="InterPro" id="IPR001034">
    <property type="entry name" value="DeoR_HTH"/>
</dbReference>
<dbReference type="InterPro" id="IPR014036">
    <property type="entry name" value="DeoR-like_C"/>
</dbReference>
<dbReference type="Gene3D" id="1.10.10.10">
    <property type="entry name" value="Winged helix-like DNA-binding domain superfamily/Winged helix DNA-binding domain"/>
    <property type="match status" value="1"/>
</dbReference>
<dbReference type="Pfam" id="PF00455">
    <property type="entry name" value="DeoRC"/>
    <property type="match status" value="1"/>
</dbReference>
<comment type="caution">
    <text evidence="5">The sequence shown here is derived from an EMBL/GenBank/DDBJ whole genome shotgun (WGS) entry which is preliminary data.</text>
</comment>
<keyword evidence="2" id="KW-0238">DNA-binding</keyword>
<reference evidence="5 6" key="1">
    <citation type="submission" date="2020-08" db="EMBL/GenBank/DDBJ databases">
        <title>Genomic Encyclopedia of Type Strains, Phase IV (KMG-IV): sequencing the most valuable type-strain genomes for metagenomic binning, comparative biology and taxonomic classification.</title>
        <authorList>
            <person name="Goeker M."/>
        </authorList>
    </citation>
    <scope>NUCLEOTIDE SEQUENCE [LARGE SCALE GENOMIC DNA]</scope>
    <source>
        <strain evidence="5 6">DSM 19612</strain>
    </source>
</reference>
<dbReference type="RefSeq" id="WP_174496086.1">
    <property type="nucleotide sequence ID" value="NZ_CADDWK010000006.1"/>
</dbReference>
<dbReference type="GO" id="GO:0003700">
    <property type="term" value="F:DNA-binding transcription factor activity"/>
    <property type="evidence" value="ECO:0007669"/>
    <property type="project" value="InterPro"/>
</dbReference>
<dbReference type="SMART" id="SM01134">
    <property type="entry name" value="DeoRC"/>
    <property type="match status" value="1"/>
</dbReference>
<dbReference type="Gene3D" id="3.40.50.1360">
    <property type="match status" value="1"/>
</dbReference>
<gene>
    <name evidence="5" type="ORF">HNQ94_002011</name>
</gene>
<dbReference type="Pfam" id="PF08220">
    <property type="entry name" value="HTH_DeoR"/>
    <property type="match status" value="1"/>
</dbReference>
<dbReference type="PANTHER" id="PTHR30363">
    <property type="entry name" value="HTH-TYPE TRANSCRIPTIONAL REGULATOR SRLR-RELATED"/>
    <property type="match status" value="1"/>
</dbReference>
<dbReference type="InterPro" id="IPR018356">
    <property type="entry name" value="Tscrpt_reg_HTH_DeoR_CS"/>
</dbReference>
<dbReference type="GO" id="GO:0003677">
    <property type="term" value="F:DNA binding"/>
    <property type="evidence" value="ECO:0007669"/>
    <property type="project" value="UniProtKB-KW"/>
</dbReference>
<keyword evidence="3" id="KW-0804">Transcription</keyword>
<accession>A0A841Q5F5</accession>
<dbReference type="SMART" id="SM00420">
    <property type="entry name" value="HTH_DEOR"/>
    <property type="match status" value="1"/>
</dbReference>
<sequence>MLTPERHQIILKLIKENHTVAIHTLVEATQSSESTIRRDLAYLEEENKLKRVHGGATYVRPKSEELSLHAKSTIHLDKKLAIAEYAAKLVQNGDCIYLDAGTTTLQMIPFLKDKQIVVVTNNLTILDLLMEHQITSYVTGGFMKSTTKALVGQHAINQIKQFRFDKCFIGANGIHPDYGYTTPDPDEAAMKLTALEMSQNKYIVADETKFNEVSFSKIIDLHEAMLITNNIPVENQHLTEMTNIKVVTP</sequence>
<evidence type="ECO:0000256" key="3">
    <source>
        <dbReference type="ARBA" id="ARBA00023163"/>
    </source>
</evidence>
<dbReference type="EMBL" id="JACHGH010000005">
    <property type="protein sequence ID" value="MBB6453562.1"/>
    <property type="molecule type" value="Genomic_DNA"/>
</dbReference>
<proteinExistence type="predicted"/>
<dbReference type="PROSITE" id="PS51000">
    <property type="entry name" value="HTH_DEOR_2"/>
    <property type="match status" value="1"/>
</dbReference>
<dbReference type="SUPFAM" id="SSF100950">
    <property type="entry name" value="NagB/RpiA/CoA transferase-like"/>
    <property type="match status" value="1"/>
</dbReference>
<dbReference type="AlphaFoldDB" id="A0A841Q5F5"/>
<evidence type="ECO:0000259" key="4">
    <source>
        <dbReference type="PROSITE" id="PS51000"/>
    </source>
</evidence>
<name>A0A841Q5F5_9BACI</name>
<protein>
    <submittedName>
        <fullName evidence="5">DeoR family fructose operon transcriptional repressor</fullName>
    </submittedName>
</protein>
<dbReference type="Proteomes" id="UP000581688">
    <property type="component" value="Unassembled WGS sequence"/>
</dbReference>
<dbReference type="InterPro" id="IPR036390">
    <property type="entry name" value="WH_DNA-bd_sf"/>
</dbReference>
<keyword evidence="6" id="KW-1185">Reference proteome</keyword>
<dbReference type="SUPFAM" id="SSF46785">
    <property type="entry name" value="Winged helix' DNA-binding domain"/>
    <property type="match status" value="1"/>
</dbReference>
<dbReference type="InterPro" id="IPR050313">
    <property type="entry name" value="Carb_Metab_HTH_regulators"/>
</dbReference>
<evidence type="ECO:0000256" key="1">
    <source>
        <dbReference type="ARBA" id="ARBA00023015"/>
    </source>
</evidence>
<evidence type="ECO:0000313" key="6">
    <source>
        <dbReference type="Proteomes" id="UP000581688"/>
    </source>
</evidence>
<dbReference type="PROSITE" id="PS00894">
    <property type="entry name" value="HTH_DEOR_1"/>
    <property type="match status" value="1"/>
</dbReference>
<organism evidence="5 6">
    <name type="scientific">Salirhabdus euzebyi</name>
    <dbReference type="NCBI Taxonomy" id="394506"/>
    <lineage>
        <taxon>Bacteria</taxon>
        <taxon>Bacillati</taxon>
        <taxon>Bacillota</taxon>
        <taxon>Bacilli</taxon>
        <taxon>Bacillales</taxon>
        <taxon>Bacillaceae</taxon>
        <taxon>Salirhabdus</taxon>
    </lineage>
</organism>
<feature type="domain" description="HTH deoR-type" evidence="4">
    <location>
        <begin position="3"/>
        <end position="58"/>
    </location>
</feature>
<dbReference type="InterPro" id="IPR037171">
    <property type="entry name" value="NagB/RpiA_transferase-like"/>
</dbReference>
<keyword evidence="1" id="KW-0805">Transcription regulation</keyword>
<dbReference type="PANTHER" id="PTHR30363:SF56">
    <property type="entry name" value="TRANSCRIPTIONAL REGULATOR, DEOR FAMILY"/>
    <property type="match status" value="1"/>
</dbReference>
<dbReference type="InterPro" id="IPR036388">
    <property type="entry name" value="WH-like_DNA-bd_sf"/>
</dbReference>